<evidence type="ECO:0000313" key="2">
    <source>
        <dbReference type="Proteomes" id="UP000237105"/>
    </source>
</evidence>
<name>A0A2P5CR02_PARAD</name>
<evidence type="ECO:0000313" key="1">
    <source>
        <dbReference type="EMBL" id="PON63465.1"/>
    </source>
</evidence>
<dbReference type="AlphaFoldDB" id="A0A2P5CR02"/>
<comment type="caution">
    <text evidence="1">The sequence shown here is derived from an EMBL/GenBank/DDBJ whole genome shotgun (WGS) entry which is preliminary data.</text>
</comment>
<dbReference type="EMBL" id="JXTB01000104">
    <property type="protein sequence ID" value="PON63465.1"/>
    <property type="molecule type" value="Genomic_DNA"/>
</dbReference>
<reference evidence="2" key="1">
    <citation type="submission" date="2016-06" db="EMBL/GenBank/DDBJ databases">
        <title>Parallel loss of symbiosis genes in relatives of nitrogen-fixing non-legume Parasponia.</title>
        <authorList>
            <person name="Van Velzen R."/>
            <person name="Holmer R."/>
            <person name="Bu F."/>
            <person name="Rutten L."/>
            <person name="Van Zeijl A."/>
            <person name="Liu W."/>
            <person name="Santuari L."/>
            <person name="Cao Q."/>
            <person name="Sharma T."/>
            <person name="Shen D."/>
            <person name="Roswanjaya Y."/>
            <person name="Wardhani T."/>
            <person name="Kalhor M.S."/>
            <person name="Jansen J."/>
            <person name="Van den Hoogen J."/>
            <person name="Gungor B."/>
            <person name="Hartog M."/>
            <person name="Hontelez J."/>
            <person name="Verver J."/>
            <person name="Yang W.-C."/>
            <person name="Schijlen E."/>
            <person name="Repin R."/>
            <person name="Schilthuizen M."/>
            <person name="Schranz E."/>
            <person name="Heidstra R."/>
            <person name="Miyata K."/>
            <person name="Fedorova E."/>
            <person name="Kohlen W."/>
            <person name="Bisseling T."/>
            <person name="Smit S."/>
            <person name="Geurts R."/>
        </authorList>
    </citation>
    <scope>NUCLEOTIDE SEQUENCE [LARGE SCALE GENOMIC DNA]</scope>
    <source>
        <strain evidence="2">cv. WU1-14</strain>
    </source>
</reference>
<protein>
    <submittedName>
        <fullName evidence="1">Uncharacterized protein</fullName>
    </submittedName>
</protein>
<accession>A0A2P5CR02</accession>
<proteinExistence type="predicted"/>
<keyword evidence="2" id="KW-1185">Reference proteome</keyword>
<sequence length="105" mass="11806">MESSPSIYETPVPCNDSPVNAISKQEHMPLATGDGHILFVHAGLFKWFYIDGGEVPTPVLAHNHKVAYLNYLITHPRKHRYFQNRLESGPVRPVSVLTWSARTAP</sequence>
<organism evidence="1 2">
    <name type="scientific">Parasponia andersonii</name>
    <name type="common">Sponia andersonii</name>
    <dbReference type="NCBI Taxonomy" id="3476"/>
    <lineage>
        <taxon>Eukaryota</taxon>
        <taxon>Viridiplantae</taxon>
        <taxon>Streptophyta</taxon>
        <taxon>Embryophyta</taxon>
        <taxon>Tracheophyta</taxon>
        <taxon>Spermatophyta</taxon>
        <taxon>Magnoliopsida</taxon>
        <taxon>eudicotyledons</taxon>
        <taxon>Gunneridae</taxon>
        <taxon>Pentapetalae</taxon>
        <taxon>rosids</taxon>
        <taxon>fabids</taxon>
        <taxon>Rosales</taxon>
        <taxon>Cannabaceae</taxon>
        <taxon>Parasponia</taxon>
    </lineage>
</organism>
<dbReference type="Proteomes" id="UP000237105">
    <property type="component" value="Unassembled WGS sequence"/>
</dbReference>
<gene>
    <name evidence="1" type="ORF">PanWU01x14_131290</name>
</gene>